<comment type="similarity">
    <text evidence="1 4 5">Belongs to the universal ribosomal protein uL15 family.</text>
</comment>
<evidence type="ECO:0000256" key="4">
    <source>
        <dbReference type="HAMAP-Rule" id="MF_01341"/>
    </source>
</evidence>
<accession>A0A328CAM4</accession>
<dbReference type="Proteomes" id="UP000249169">
    <property type="component" value="Unassembled WGS sequence"/>
</dbReference>
<keyword evidence="3 4" id="KW-0687">Ribonucleoprotein</keyword>
<organism evidence="8 9">
    <name type="scientific">Lujinxingia litoralis</name>
    <dbReference type="NCBI Taxonomy" id="2211119"/>
    <lineage>
        <taxon>Bacteria</taxon>
        <taxon>Deltaproteobacteria</taxon>
        <taxon>Bradymonadales</taxon>
        <taxon>Lujinxingiaceae</taxon>
        <taxon>Lujinxingia</taxon>
    </lineage>
</organism>
<dbReference type="InterPro" id="IPR005749">
    <property type="entry name" value="Ribosomal_uL15_bac-type"/>
</dbReference>
<feature type="domain" description="Large ribosomal subunit protein uL15/eL18" evidence="7">
    <location>
        <begin position="78"/>
        <end position="147"/>
    </location>
</feature>
<keyword evidence="9" id="KW-1185">Reference proteome</keyword>
<dbReference type="InterPro" id="IPR036227">
    <property type="entry name" value="Ribosomal_uL15/eL18_sf"/>
</dbReference>
<dbReference type="Pfam" id="PF00828">
    <property type="entry name" value="Ribosomal_L27A"/>
    <property type="match status" value="1"/>
</dbReference>
<dbReference type="InterPro" id="IPR030878">
    <property type="entry name" value="Ribosomal_uL15"/>
</dbReference>
<evidence type="ECO:0000313" key="9">
    <source>
        <dbReference type="Proteomes" id="UP000249169"/>
    </source>
</evidence>
<gene>
    <name evidence="4" type="primary">rplO</name>
    <name evidence="8" type="ORF">DL240_02100</name>
</gene>
<reference evidence="8 9" key="1">
    <citation type="submission" date="2018-05" db="EMBL/GenBank/DDBJ databases">
        <title>Lujinxingia marina gen. nov. sp. nov., a new facultative anaerobic member of the class Deltaproteobacteria, and proposal of Lujinxingaceae fam. nov.</title>
        <authorList>
            <person name="Li C.-M."/>
        </authorList>
    </citation>
    <scope>NUCLEOTIDE SEQUENCE [LARGE SCALE GENOMIC DNA]</scope>
    <source>
        <strain evidence="8 9">B210</strain>
    </source>
</reference>
<dbReference type="SUPFAM" id="SSF52080">
    <property type="entry name" value="Ribosomal proteins L15p and L18e"/>
    <property type="match status" value="1"/>
</dbReference>
<dbReference type="RefSeq" id="WP_111728200.1">
    <property type="nucleotide sequence ID" value="NZ_QHKO01000001.1"/>
</dbReference>
<evidence type="ECO:0000256" key="3">
    <source>
        <dbReference type="ARBA" id="ARBA00023274"/>
    </source>
</evidence>
<dbReference type="InterPro" id="IPR001196">
    <property type="entry name" value="Ribosomal_uL15_CS"/>
</dbReference>
<sequence length="149" mass="16090">MTDLSNLKAPEGANRKRKRVGRGHGSTLGKTAGKGQKGQKSRSGGSVHPRFEGGQTPLHRRLPKVGFSNERFEKRYTIINLQDLERVFNDGDAVDVEALRAKGLVKRNLDGVKILGNGELTKKLSVKAAKFSKSAKAAIENVGGSVEVI</sequence>
<dbReference type="Gene3D" id="3.100.10.10">
    <property type="match status" value="1"/>
</dbReference>
<evidence type="ECO:0000259" key="7">
    <source>
        <dbReference type="Pfam" id="PF00828"/>
    </source>
</evidence>
<evidence type="ECO:0000256" key="2">
    <source>
        <dbReference type="ARBA" id="ARBA00022980"/>
    </source>
</evidence>
<comment type="caution">
    <text evidence="8">The sequence shown here is derived from an EMBL/GenBank/DDBJ whole genome shotgun (WGS) entry which is preliminary data.</text>
</comment>
<dbReference type="GO" id="GO:0006412">
    <property type="term" value="P:translation"/>
    <property type="evidence" value="ECO:0007669"/>
    <property type="project" value="UniProtKB-UniRule"/>
</dbReference>
<dbReference type="PANTHER" id="PTHR12934:SF11">
    <property type="entry name" value="LARGE RIBOSOMAL SUBUNIT PROTEIN UL15M"/>
    <property type="match status" value="1"/>
</dbReference>
<feature type="region of interest" description="Disordered" evidence="6">
    <location>
        <begin position="1"/>
        <end position="66"/>
    </location>
</feature>
<dbReference type="GO" id="GO:0022625">
    <property type="term" value="C:cytosolic large ribosomal subunit"/>
    <property type="evidence" value="ECO:0007669"/>
    <property type="project" value="TreeGrafter"/>
</dbReference>
<evidence type="ECO:0000313" key="8">
    <source>
        <dbReference type="EMBL" id="RAL25028.1"/>
    </source>
</evidence>
<comment type="subunit">
    <text evidence="4">Part of the 50S ribosomal subunit.</text>
</comment>
<dbReference type="GO" id="GO:0019843">
    <property type="term" value="F:rRNA binding"/>
    <property type="evidence" value="ECO:0007669"/>
    <property type="project" value="UniProtKB-UniRule"/>
</dbReference>
<dbReference type="AlphaFoldDB" id="A0A328CAM4"/>
<dbReference type="HAMAP" id="MF_01341">
    <property type="entry name" value="Ribosomal_uL15"/>
    <property type="match status" value="1"/>
</dbReference>
<dbReference type="NCBIfam" id="TIGR01071">
    <property type="entry name" value="rplO_bact"/>
    <property type="match status" value="1"/>
</dbReference>
<dbReference type="InterPro" id="IPR021131">
    <property type="entry name" value="Ribosomal_uL15/eL18"/>
</dbReference>
<dbReference type="PANTHER" id="PTHR12934">
    <property type="entry name" value="50S RIBOSOMAL PROTEIN L15"/>
    <property type="match status" value="1"/>
</dbReference>
<protein>
    <recommendedName>
        <fullName evidence="4">Large ribosomal subunit protein uL15</fullName>
    </recommendedName>
</protein>
<keyword evidence="4" id="KW-0699">rRNA-binding</keyword>
<comment type="function">
    <text evidence="4">Binds to the 23S rRNA.</text>
</comment>
<dbReference type="EMBL" id="QHKO01000001">
    <property type="protein sequence ID" value="RAL25028.1"/>
    <property type="molecule type" value="Genomic_DNA"/>
</dbReference>
<evidence type="ECO:0000256" key="6">
    <source>
        <dbReference type="SAM" id="MobiDB-lite"/>
    </source>
</evidence>
<keyword evidence="4" id="KW-0694">RNA-binding</keyword>
<proteinExistence type="inferred from homology"/>
<name>A0A328CAM4_9DELT</name>
<keyword evidence="2 4" id="KW-0689">Ribosomal protein</keyword>
<evidence type="ECO:0000256" key="5">
    <source>
        <dbReference type="RuleBase" id="RU003888"/>
    </source>
</evidence>
<dbReference type="OrthoDB" id="9810293at2"/>
<evidence type="ECO:0000256" key="1">
    <source>
        <dbReference type="ARBA" id="ARBA00007320"/>
    </source>
</evidence>
<dbReference type="PROSITE" id="PS00475">
    <property type="entry name" value="RIBOSOMAL_L15"/>
    <property type="match status" value="1"/>
</dbReference>
<dbReference type="GO" id="GO:0003735">
    <property type="term" value="F:structural constituent of ribosome"/>
    <property type="evidence" value="ECO:0007669"/>
    <property type="project" value="InterPro"/>
</dbReference>